<dbReference type="EMBL" id="CM042029">
    <property type="protein sequence ID" value="KAI3793068.1"/>
    <property type="molecule type" value="Genomic_DNA"/>
</dbReference>
<keyword evidence="2" id="KW-1185">Reference proteome</keyword>
<reference evidence="1 2" key="2">
    <citation type="journal article" date="2022" name="Mol. Ecol. Resour.">
        <title>The genomes of chicory, endive, great burdock and yacon provide insights into Asteraceae paleo-polyploidization history and plant inulin production.</title>
        <authorList>
            <person name="Fan W."/>
            <person name="Wang S."/>
            <person name="Wang H."/>
            <person name="Wang A."/>
            <person name="Jiang F."/>
            <person name="Liu H."/>
            <person name="Zhao H."/>
            <person name="Xu D."/>
            <person name="Zhang Y."/>
        </authorList>
    </citation>
    <scope>NUCLEOTIDE SEQUENCE [LARGE SCALE GENOMIC DNA]</scope>
    <source>
        <strain evidence="2">cv. Yunnan</strain>
        <tissue evidence="1">Leaves</tissue>
    </source>
</reference>
<sequence>MGVISSNCELEAFIFNLIKLKVSYVIILWAEADKRKRHPISSQASTNNSQLSHSPSLSLPRPAALKPHLTRRKTPKFTTLMLSPSDKPISPRKPQKTVLDRKNSFNSLKHHLPRTWLIFIVFFLQILLLIFARNFHISTVATRRQHLPQSPAIAAVHGDNSECPSGKVFVYDLPPYFNAELLENCHELNPWGSRCDTYSNDGLGRRATKLAGVIPESLAGAWFWTDQFASEIIYHHRMLNYRCRTLDAESATAYYIPFYAGIAVGKYLWTNNYTAADRDRHCNMMIKWVHDQPYWKKSDGWDHFITMGRITWDFRRSKEEGWGSRCIYLPGMRNITRLLIERNSWDYFDVGVPYPTGFHPTSPSDVTTWQDFVRTRARTTLFCFAGATRGLIKNDFRGLLLNQCYNSSGSCRVVDCGGSKCSNGTSLILESFLGSGFCLQPRGDSFTRRSIFDCMIAGSIPVFFWNRTAYSQYEWFLPGRPESYSVFIDKKEVLNGKSIKGVLEKFNKDEVRKMREKVIEYIPRIVYAKPHEGLEGMKDAFDVAVEGVLNRIKDQEQEGFKW</sequence>
<gene>
    <name evidence="1" type="ORF">L1987_35681</name>
</gene>
<reference evidence="2" key="1">
    <citation type="journal article" date="2022" name="Mol. Ecol. Resour.">
        <title>The genomes of chicory, endive, great burdock and yacon provide insights into Asteraceae palaeo-polyploidization history and plant inulin production.</title>
        <authorList>
            <person name="Fan W."/>
            <person name="Wang S."/>
            <person name="Wang H."/>
            <person name="Wang A."/>
            <person name="Jiang F."/>
            <person name="Liu H."/>
            <person name="Zhao H."/>
            <person name="Xu D."/>
            <person name="Zhang Y."/>
        </authorList>
    </citation>
    <scope>NUCLEOTIDE SEQUENCE [LARGE SCALE GENOMIC DNA]</scope>
    <source>
        <strain evidence="2">cv. Yunnan</strain>
    </source>
</reference>
<protein>
    <submittedName>
        <fullName evidence="1">Uncharacterized protein</fullName>
    </submittedName>
</protein>
<evidence type="ECO:0000313" key="1">
    <source>
        <dbReference type="EMBL" id="KAI3793068.1"/>
    </source>
</evidence>
<accession>A0ACB9HCM3</accession>
<name>A0ACB9HCM3_9ASTR</name>
<dbReference type="Proteomes" id="UP001056120">
    <property type="component" value="Linkage Group LG12"/>
</dbReference>
<comment type="caution">
    <text evidence="1">The sequence shown here is derived from an EMBL/GenBank/DDBJ whole genome shotgun (WGS) entry which is preliminary data.</text>
</comment>
<organism evidence="1 2">
    <name type="scientific">Smallanthus sonchifolius</name>
    <dbReference type="NCBI Taxonomy" id="185202"/>
    <lineage>
        <taxon>Eukaryota</taxon>
        <taxon>Viridiplantae</taxon>
        <taxon>Streptophyta</taxon>
        <taxon>Embryophyta</taxon>
        <taxon>Tracheophyta</taxon>
        <taxon>Spermatophyta</taxon>
        <taxon>Magnoliopsida</taxon>
        <taxon>eudicotyledons</taxon>
        <taxon>Gunneridae</taxon>
        <taxon>Pentapetalae</taxon>
        <taxon>asterids</taxon>
        <taxon>campanulids</taxon>
        <taxon>Asterales</taxon>
        <taxon>Asteraceae</taxon>
        <taxon>Asteroideae</taxon>
        <taxon>Heliantheae alliance</taxon>
        <taxon>Millerieae</taxon>
        <taxon>Smallanthus</taxon>
    </lineage>
</organism>
<proteinExistence type="predicted"/>
<evidence type="ECO:0000313" key="2">
    <source>
        <dbReference type="Proteomes" id="UP001056120"/>
    </source>
</evidence>